<comment type="subcellular location">
    <subcellularLocation>
        <location evidence="1 7">Cytoplasm</location>
    </subcellularLocation>
</comment>
<dbReference type="Proteomes" id="UP000001568">
    <property type="component" value="Chromosome 4"/>
</dbReference>
<dbReference type="HOGENOM" id="CLU_094309_2_0_1"/>
<dbReference type="eggNOG" id="KOG1761">
    <property type="taxonomic scope" value="Eukaryota"/>
</dbReference>
<keyword evidence="5 7" id="KW-0733">Signal recognition particle</keyword>
<dbReference type="STRING" id="436017.A4RW75"/>
<dbReference type="AlphaFoldDB" id="A4RW75"/>
<keyword evidence="3 7" id="KW-0963">Cytoplasm</keyword>
<dbReference type="InterPro" id="IPR009018">
    <property type="entry name" value="Signal_recog_particle_SRP9/14"/>
</dbReference>
<evidence type="ECO:0000256" key="1">
    <source>
        <dbReference type="ARBA" id="ARBA00004496"/>
    </source>
</evidence>
<dbReference type="SUPFAM" id="SSF54762">
    <property type="entry name" value="Signal recognition particle alu RNA binding heterodimer, SRP9/14"/>
    <property type="match status" value="1"/>
</dbReference>
<dbReference type="GeneID" id="5001342"/>
<reference evidence="9 10" key="1">
    <citation type="journal article" date="2007" name="Proc. Natl. Acad. Sci. U.S.A.">
        <title>The tiny eukaryote Ostreococcus provides genomic insights into the paradox of plankton speciation.</title>
        <authorList>
            <person name="Palenik B."/>
            <person name="Grimwood J."/>
            <person name="Aerts A."/>
            <person name="Rouze P."/>
            <person name="Salamov A."/>
            <person name="Putnam N."/>
            <person name="Dupont C."/>
            <person name="Jorgensen R."/>
            <person name="Derelle E."/>
            <person name="Rombauts S."/>
            <person name="Zhou K."/>
            <person name="Otillar R."/>
            <person name="Merchant S.S."/>
            <person name="Podell S."/>
            <person name="Gaasterland T."/>
            <person name="Napoli C."/>
            <person name="Gendler K."/>
            <person name="Manuell A."/>
            <person name="Tai V."/>
            <person name="Vallon O."/>
            <person name="Piganeau G."/>
            <person name="Jancek S."/>
            <person name="Heijde M."/>
            <person name="Jabbari K."/>
            <person name="Bowler C."/>
            <person name="Lohr M."/>
            <person name="Robbens S."/>
            <person name="Werner G."/>
            <person name="Dubchak I."/>
            <person name="Pazour G.J."/>
            <person name="Ren Q."/>
            <person name="Paulsen I."/>
            <person name="Delwiche C."/>
            <person name="Schmutz J."/>
            <person name="Rokhsar D."/>
            <person name="Van de Peer Y."/>
            <person name="Moreau H."/>
            <person name="Grigoriev I.V."/>
        </authorList>
    </citation>
    <scope>NUCLEOTIDE SEQUENCE [LARGE SCALE GENOMIC DNA]</scope>
    <source>
        <strain evidence="9 10">CCE9901</strain>
    </source>
</reference>
<dbReference type="OMA" id="RFNGHNK"/>
<evidence type="ECO:0000256" key="4">
    <source>
        <dbReference type="ARBA" id="ARBA00022884"/>
    </source>
</evidence>
<dbReference type="GO" id="GO:0005786">
    <property type="term" value="C:signal recognition particle, endoplasmic reticulum targeting"/>
    <property type="evidence" value="ECO:0007669"/>
    <property type="project" value="UniProtKB-UniRule"/>
</dbReference>
<sequence>MVLLENDAFLTELTKLYERTRAKGSVSCVMKITKPTNKPRPKGTKRPDPTLEEIRAPGSEYGVLVRASDGKRKVSTFVKPEKASKFSKSYQTIQLAYLDGLSAETKKKKKKPTAKAKKP</sequence>
<evidence type="ECO:0000256" key="5">
    <source>
        <dbReference type="ARBA" id="ARBA00023135"/>
    </source>
</evidence>
<dbReference type="GO" id="GO:0006614">
    <property type="term" value="P:SRP-dependent cotranslational protein targeting to membrane"/>
    <property type="evidence" value="ECO:0007669"/>
    <property type="project" value="UniProtKB-UniRule"/>
</dbReference>
<evidence type="ECO:0000256" key="8">
    <source>
        <dbReference type="SAM" id="MobiDB-lite"/>
    </source>
</evidence>
<evidence type="ECO:0000256" key="7">
    <source>
        <dbReference type="RuleBase" id="RU368100"/>
    </source>
</evidence>
<protein>
    <recommendedName>
        <fullName evidence="7">Signal recognition particle 14 kDa protein</fullName>
        <shortName evidence="7">SRP14</shortName>
    </recommendedName>
</protein>
<dbReference type="RefSeq" id="XP_001417533.1">
    <property type="nucleotide sequence ID" value="XM_001417496.1"/>
</dbReference>
<accession>A4RW75</accession>
<evidence type="ECO:0000256" key="2">
    <source>
        <dbReference type="ARBA" id="ARBA00010349"/>
    </source>
</evidence>
<feature type="non-terminal residue" evidence="9">
    <location>
        <position position="119"/>
    </location>
</feature>
<dbReference type="GO" id="GO:0030942">
    <property type="term" value="F:endoplasmic reticulum signal peptide binding"/>
    <property type="evidence" value="ECO:0007669"/>
    <property type="project" value="UniProtKB-UniRule"/>
</dbReference>
<keyword evidence="6 7" id="KW-0687">Ribonucleoprotein</keyword>
<proteinExistence type="inferred from homology"/>
<comment type="similarity">
    <text evidence="2 7">Belongs to the SRP14 family.</text>
</comment>
<dbReference type="PANTHER" id="PTHR12013">
    <property type="entry name" value="SIGNAL RECOGNITION PARTICLE 14 KD PROTEIN"/>
    <property type="match status" value="1"/>
</dbReference>
<evidence type="ECO:0000256" key="3">
    <source>
        <dbReference type="ARBA" id="ARBA00022490"/>
    </source>
</evidence>
<dbReference type="Gene3D" id="3.30.720.10">
    <property type="entry name" value="Signal recognition particle alu RNA binding heterodimer, srp9/1"/>
    <property type="match status" value="1"/>
</dbReference>
<name>A4RW75_OSTLU</name>
<dbReference type="InterPro" id="IPR003210">
    <property type="entry name" value="Signal_recog_particle_SRP14"/>
</dbReference>
<dbReference type="KEGG" id="olu:OSTLU_9161"/>
<keyword evidence="10" id="KW-1185">Reference proteome</keyword>
<gene>
    <name evidence="9" type="ORF">OSTLU_9161</name>
</gene>
<dbReference type="OrthoDB" id="19209at2759"/>
<comment type="function">
    <text evidence="7">Component of the signal recognition particle (SRP) complex, a ribonucleoprotein complex that mediates the cotranslational targeting of secretory and membrane proteins to the endoplasmic reticulum (ER). SRP9 together with SRP14 and the Alu portion of the SRP RNA, constitutes the elongation arrest domain of SRP. The complex of SRP9 and SRP14 is required for SRP RNA binding.</text>
</comment>
<dbReference type="Gramene" id="ABO95826">
    <property type="protein sequence ID" value="ABO95826"/>
    <property type="gene ID" value="OSTLU_9161"/>
</dbReference>
<comment type="subunit">
    <text evidence="7">Heterodimer with SRP9; binds RNA as heterodimer. Component of a signal recognition particle (SRP) complex that consists of a 7SL RNA molecule of 300 nucleotides and six protein subunits: SRP72, SRP68, SRP54, SRP19, SRP14 and SRP9.</text>
</comment>
<keyword evidence="4 7" id="KW-0694">RNA-binding</keyword>
<dbReference type="GO" id="GO:0008312">
    <property type="term" value="F:7S RNA binding"/>
    <property type="evidence" value="ECO:0007669"/>
    <property type="project" value="UniProtKB-UniRule"/>
</dbReference>
<evidence type="ECO:0000313" key="10">
    <source>
        <dbReference type="Proteomes" id="UP000001568"/>
    </source>
</evidence>
<organism evidence="9 10">
    <name type="scientific">Ostreococcus lucimarinus (strain CCE9901)</name>
    <dbReference type="NCBI Taxonomy" id="436017"/>
    <lineage>
        <taxon>Eukaryota</taxon>
        <taxon>Viridiplantae</taxon>
        <taxon>Chlorophyta</taxon>
        <taxon>Mamiellophyceae</taxon>
        <taxon>Mamiellales</taxon>
        <taxon>Bathycoccaceae</taxon>
        <taxon>Ostreococcus</taxon>
    </lineage>
</organism>
<dbReference type="EMBL" id="CP000584">
    <property type="protein sequence ID" value="ABO95826.1"/>
    <property type="molecule type" value="Genomic_DNA"/>
</dbReference>
<dbReference type="Pfam" id="PF02290">
    <property type="entry name" value="SRP14"/>
    <property type="match status" value="1"/>
</dbReference>
<evidence type="ECO:0000256" key="6">
    <source>
        <dbReference type="ARBA" id="ARBA00023274"/>
    </source>
</evidence>
<evidence type="ECO:0000313" key="9">
    <source>
        <dbReference type="EMBL" id="ABO95826.1"/>
    </source>
</evidence>
<feature type="region of interest" description="Disordered" evidence="8">
    <location>
        <begin position="28"/>
        <end position="53"/>
    </location>
</feature>